<gene>
    <name evidence="1" type="ORF">F4820DRAFT_432492</name>
</gene>
<sequence length="1029" mass="113410">MQLTEPVDLSTKEQREPEITRDTSDANASVNNLKDEPIIAEESLPVAEDHQAVLEKETISEEPAIEKLDEAHESVSTLAPESKETDSAPDPIQNDHAMDQTGNEGTIAENPAAEEIIKPNTDISCEEVPTKEVSVPNDEPQPEAAYRNIEEPVNINEDMKEETPAETISIQPAAEKPASNDQPEPKEVSEEKKAEDAKIQDDDESKDEVGPIPGEGGSTRRVMKGEDQLFSSLVDTPGSVPGHLISVNISVEGGESLKEEKQATTEIPEPSQPGESLQTIEAPRAPQESDIQLSGEAVARIEDNSGTVNDDTRLGGEGQDTQNVSEPREIQEAFETQGKADVVEGNVHGGTASVLAHEHHLDTETSDGPRDLKEEEPKDPEPPALPIKSEIVQEQSSREPGGLDLKPSELPSSPPLDEQSEKDAASKENLLPGPSKSVEFVDTPVHAPPREISDSHIKESIPIRPLAQDVESEGMLSHSAGPESPDIVAPTTPLSEPFTVIKREAIPQKSSKRSLRPPLIHSGTQTEDDYDFISRQSPSPFESPFGFINLADSIPRSATPAVILPDLTDSNARALGRARSVKKQRRQTLKQAEETVAAAVVIYAAVRGFSPPPSPQLGSSQAEKDVAEVLEPTQEYAQKSDEVSSLSTPGVNQSVGQNDFSLPVADLDTDDEERKSTDERHHRHRHHHHHHSSRSRDSKDSGEHLHRRRESNLSVKSTRSSKRDSGFSIDSSRTGSSSSRRHRTPEEQAAHEKRKEERERRAAREAYEKEREGKGKEPEVAPSDRPSHRSSRRHSTSYSEKTRSERHPERSHSDRHSERSHSERHSERPHSERHSERPHSERHSERSQTERHSEKPRSERPVSKEGTPPLSKKFFDTKNVESVLAPNSPTRPRSNSTNVTPPVARETAKSGTSLKRSNTAKSHKESADGSRTNTTSTGKSHSKDSVDVPRNKSHRSIDESSKRRKLDTKNSTAAAEPSESKVSQTSEGHKHSRREERQKAREAEAEAKKEGETKKKPSGIRAAFKKIFS</sequence>
<accession>A0ACB9YRB3</accession>
<organism evidence="1 2">
    <name type="scientific">Hypoxylon rubiginosum</name>
    <dbReference type="NCBI Taxonomy" id="110542"/>
    <lineage>
        <taxon>Eukaryota</taxon>
        <taxon>Fungi</taxon>
        <taxon>Dikarya</taxon>
        <taxon>Ascomycota</taxon>
        <taxon>Pezizomycotina</taxon>
        <taxon>Sordariomycetes</taxon>
        <taxon>Xylariomycetidae</taxon>
        <taxon>Xylariales</taxon>
        <taxon>Hypoxylaceae</taxon>
        <taxon>Hypoxylon</taxon>
    </lineage>
</organism>
<name>A0ACB9YRB3_9PEZI</name>
<evidence type="ECO:0000313" key="2">
    <source>
        <dbReference type="Proteomes" id="UP001497700"/>
    </source>
</evidence>
<comment type="caution">
    <text evidence="1">The sequence shown here is derived from an EMBL/GenBank/DDBJ whole genome shotgun (WGS) entry which is preliminary data.</text>
</comment>
<reference evidence="1 2" key="1">
    <citation type="journal article" date="2022" name="New Phytol.">
        <title>Ecological generalism drives hyperdiversity of secondary metabolite gene clusters in xylarialean endophytes.</title>
        <authorList>
            <person name="Franco M.E.E."/>
            <person name="Wisecaver J.H."/>
            <person name="Arnold A.E."/>
            <person name="Ju Y.M."/>
            <person name="Slot J.C."/>
            <person name="Ahrendt S."/>
            <person name="Moore L.P."/>
            <person name="Eastman K.E."/>
            <person name="Scott K."/>
            <person name="Konkel Z."/>
            <person name="Mondo S.J."/>
            <person name="Kuo A."/>
            <person name="Hayes R.D."/>
            <person name="Haridas S."/>
            <person name="Andreopoulos B."/>
            <person name="Riley R."/>
            <person name="LaButti K."/>
            <person name="Pangilinan J."/>
            <person name="Lipzen A."/>
            <person name="Amirebrahimi M."/>
            <person name="Yan J."/>
            <person name="Adam C."/>
            <person name="Keymanesh K."/>
            <person name="Ng V."/>
            <person name="Louie K."/>
            <person name="Northen T."/>
            <person name="Drula E."/>
            <person name="Henrissat B."/>
            <person name="Hsieh H.M."/>
            <person name="Youens-Clark K."/>
            <person name="Lutzoni F."/>
            <person name="Miadlikowska J."/>
            <person name="Eastwood D.C."/>
            <person name="Hamelin R.C."/>
            <person name="Grigoriev I.V."/>
            <person name="U'Ren J.M."/>
        </authorList>
    </citation>
    <scope>NUCLEOTIDE SEQUENCE [LARGE SCALE GENOMIC DNA]</scope>
    <source>
        <strain evidence="1 2">CBS 119005</strain>
    </source>
</reference>
<dbReference type="EMBL" id="MU393543">
    <property type="protein sequence ID" value="KAI4861721.1"/>
    <property type="molecule type" value="Genomic_DNA"/>
</dbReference>
<dbReference type="Proteomes" id="UP001497700">
    <property type="component" value="Unassembled WGS sequence"/>
</dbReference>
<protein>
    <submittedName>
        <fullName evidence="1">Uncharacterized protein</fullName>
    </submittedName>
</protein>
<proteinExistence type="predicted"/>
<keyword evidence="2" id="KW-1185">Reference proteome</keyword>
<evidence type="ECO:0000313" key="1">
    <source>
        <dbReference type="EMBL" id="KAI4861721.1"/>
    </source>
</evidence>